<dbReference type="Gene3D" id="2.30.38.10">
    <property type="entry name" value="Luciferase, Domain 3"/>
    <property type="match status" value="1"/>
</dbReference>
<feature type="domain" description="AMP-binding enzyme C-terminal" evidence="1">
    <location>
        <begin position="87"/>
        <end position="140"/>
    </location>
</feature>
<dbReference type="Pfam" id="PF13193">
    <property type="entry name" value="AMP-binding_C"/>
    <property type="match status" value="1"/>
</dbReference>
<dbReference type="Proteomes" id="UP001321473">
    <property type="component" value="Unassembled WGS sequence"/>
</dbReference>
<sequence>MNFKVVDVETGQKLGPHQTGEICFRSASMVKSYYKRPRENAELFDKEGWLKSGDCGYYDEHGRFYIVDRLKHMIKCMANQVVPAELEELLLREHGAEVAEVSVVGLPHSELGEAPAAAVVLSEEGRRRDRQLLAESFKDTVK</sequence>
<evidence type="ECO:0000259" key="1">
    <source>
        <dbReference type="Pfam" id="PF13193"/>
    </source>
</evidence>
<dbReference type="PANTHER" id="PTHR24096">
    <property type="entry name" value="LONG-CHAIN-FATTY-ACID--COA LIGASE"/>
    <property type="match status" value="1"/>
</dbReference>
<protein>
    <recommendedName>
        <fullName evidence="1">AMP-binding enzyme C-terminal domain-containing protein</fullName>
    </recommendedName>
</protein>
<organism evidence="2 3">
    <name type="scientific">Amblyomma americanum</name>
    <name type="common">Lone star tick</name>
    <dbReference type="NCBI Taxonomy" id="6943"/>
    <lineage>
        <taxon>Eukaryota</taxon>
        <taxon>Metazoa</taxon>
        <taxon>Ecdysozoa</taxon>
        <taxon>Arthropoda</taxon>
        <taxon>Chelicerata</taxon>
        <taxon>Arachnida</taxon>
        <taxon>Acari</taxon>
        <taxon>Parasitiformes</taxon>
        <taxon>Ixodida</taxon>
        <taxon>Ixodoidea</taxon>
        <taxon>Ixodidae</taxon>
        <taxon>Amblyomminae</taxon>
        <taxon>Amblyomma</taxon>
    </lineage>
</organism>
<dbReference type="InterPro" id="IPR045851">
    <property type="entry name" value="AMP-bd_C_sf"/>
</dbReference>
<accession>A0AAQ4EIU8</accession>
<evidence type="ECO:0000313" key="3">
    <source>
        <dbReference type="Proteomes" id="UP001321473"/>
    </source>
</evidence>
<evidence type="ECO:0000313" key="2">
    <source>
        <dbReference type="EMBL" id="KAK8774363.1"/>
    </source>
</evidence>
<dbReference type="AlphaFoldDB" id="A0AAQ4EIU8"/>
<dbReference type="PANTHER" id="PTHR24096:SF422">
    <property type="entry name" value="BCDNA.GH02901"/>
    <property type="match status" value="1"/>
</dbReference>
<dbReference type="GO" id="GO:0016405">
    <property type="term" value="F:CoA-ligase activity"/>
    <property type="evidence" value="ECO:0007669"/>
    <property type="project" value="TreeGrafter"/>
</dbReference>
<keyword evidence="3" id="KW-1185">Reference proteome</keyword>
<name>A0AAQ4EIU8_AMBAM</name>
<comment type="caution">
    <text evidence="2">The sequence shown here is derived from an EMBL/GenBank/DDBJ whole genome shotgun (WGS) entry which is preliminary data.</text>
</comment>
<proteinExistence type="predicted"/>
<dbReference type="SUPFAM" id="SSF56801">
    <property type="entry name" value="Acetyl-CoA synthetase-like"/>
    <property type="match status" value="1"/>
</dbReference>
<dbReference type="EMBL" id="JARKHS020015487">
    <property type="protein sequence ID" value="KAK8774363.1"/>
    <property type="molecule type" value="Genomic_DNA"/>
</dbReference>
<gene>
    <name evidence="2" type="ORF">V5799_011104</name>
</gene>
<reference evidence="2 3" key="1">
    <citation type="journal article" date="2023" name="Arcadia Sci">
        <title>De novo assembly of a long-read Amblyomma americanum tick genome.</title>
        <authorList>
            <person name="Chou S."/>
            <person name="Poskanzer K.E."/>
            <person name="Rollins M."/>
            <person name="Thuy-Boun P.S."/>
        </authorList>
    </citation>
    <scope>NUCLEOTIDE SEQUENCE [LARGE SCALE GENOMIC DNA]</scope>
    <source>
        <strain evidence="2">F_SG_1</strain>
        <tissue evidence="2">Salivary glands</tissue>
    </source>
</reference>
<feature type="non-terminal residue" evidence="2">
    <location>
        <position position="142"/>
    </location>
</feature>
<dbReference type="InterPro" id="IPR025110">
    <property type="entry name" value="AMP-bd_C"/>
</dbReference>
<dbReference type="Gene3D" id="3.30.300.30">
    <property type="match status" value="1"/>
</dbReference>